<reference evidence="6" key="1">
    <citation type="submission" date="2020-10" db="EMBL/GenBank/DDBJ databases">
        <authorList>
            <person name="Gilroy R."/>
        </authorList>
    </citation>
    <scope>NUCLEOTIDE SEQUENCE</scope>
    <source>
        <strain evidence="6">ChiSjej6B24-2974</strain>
    </source>
</reference>
<dbReference type="PANTHER" id="PTHR13932:SF1">
    <property type="entry name" value="OXYGEN-INDEPENDENT COPROPORPHYRINOGEN-III OXIDASE-LIKE PROTEIN HEMZ"/>
    <property type="match status" value="1"/>
</dbReference>
<dbReference type="InterPro" id="IPR006638">
    <property type="entry name" value="Elp3/MiaA/NifB-like_rSAM"/>
</dbReference>
<evidence type="ECO:0000259" key="5">
    <source>
        <dbReference type="PROSITE" id="PS51918"/>
    </source>
</evidence>
<dbReference type="CDD" id="cd01335">
    <property type="entry name" value="Radical_SAM"/>
    <property type="match status" value="1"/>
</dbReference>
<dbReference type="PANTHER" id="PTHR13932">
    <property type="entry name" value="COPROPORPHYRINIGEN III OXIDASE"/>
    <property type="match status" value="1"/>
</dbReference>
<dbReference type="PROSITE" id="PS51918">
    <property type="entry name" value="RADICAL_SAM"/>
    <property type="match status" value="1"/>
</dbReference>
<dbReference type="SFLD" id="SFLDG01082">
    <property type="entry name" value="B12-binding_domain_containing"/>
    <property type="match status" value="1"/>
</dbReference>
<evidence type="ECO:0000256" key="3">
    <source>
        <dbReference type="ARBA" id="ARBA00023004"/>
    </source>
</evidence>
<evidence type="ECO:0000313" key="7">
    <source>
        <dbReference type="Proteomes" id="UP000824260"/>
    </source>
</evidence>
<proteinExistence type="predicted"/>
<dbReference type="SFLD" id="SFLDS00029">
    <property type="entry name" value="Radical_SAM"/>
    <property type="match status" value="1"/>
</dbReference>
<evidence type="ECO:0000313" key="6">
    <source>
        <dbReference type="EMBL" id="HIQ83335.1"/>
    </source>
</evidence>
<reference evidence="6" key="2">
    <citation type="journal article" date="2021" name="PeerJ">
        <title>Extensive microbial diversity within the chicken gut microbiome revealed by metagenomics and culture.</title>
        <authorList>
            <person name="Gilroy R."/>
            <person name="Ravi A."/>
            <person name="Getino M."/>
            <person name="Pursley I."/>
            <person name="Horton D.L."/>
            <person name="Alikhan N.F."/>
            <person name="Baker D."/>
            <person name="Gharbi K."/>
            <person name="Hall N."/>
            <person name="Watson M."/>
            <person name="Adriaenssens E.M."/>
            <person name="Foster-Nyarko E."/>
            <person name="Jarju S."/>
            <person name="Secka A."/>
            <person name="Antonio M."/>
            <person name="Oren A."/>
            <person name="Chaudhuri R.R."/>
            <person name="La Ragione R."/>
            <person name="Hildebrand F."/>
            <person name="Pallen M.J."/>
        </authorList>
    </citation>
    <scope>NUCLEOTIDE SEQUENCE</scope>
    <source>
        <strain evidence="6">ChiSjej6B24-2974</strain>
    </source>
</reference>
<accession>A0A9D0ZMU9</accession>
<dbReference type="SFLD" id="SFLDF00310">
    <property type="entry name" value="oxygen-independent_coproporphy"/>
    <property type="match status" value="1"/>
</dbReference>
<organism evidence="6 7">
    <name type="scientific">Candidatus Pullichristensenella stercorigallinarum</name>
    <dbReference type="NCBI Taxonomy" id="2840909"/>
    <lineage>
        <taxon>Bacteria</taxon>
        <taxon>Bacillati</taxon>
        <taxon>Bacillota</taxon>
        <taxon>Clostridia</taxon>
        <taxon>Candidatus Pullichristensenella</taxon>
    </lineage>
</organism>
<keyword evidence="6" id="KW-0560">Oxidoreductase</keyword>
<dbReference type="GO" id="GO:0051989">
    <property type="term" value="F:coproporphyrinogen dehydrogenase activity"/>
    <property type="evidence" value="ECO:0007669"/>
    <property type="project" value="UniProtKB-EC"/>
</dbReference>
<dbReference type="GO" id="GO:0046872">
    <property type="term" value="F:metal ion binding"/>
    <property type="evidence" value="ECO:0007669"/>
    <property type="project" value="UniProtKB-KW"/>
</dbReference>
<dbReference type="EMBL" id="DVFZ01000095">
    <property type="protein sequence ID" value="HIQ83335.1"/>
    <property type="molecule type" value="Genomic_DNA"/>
</dbReference>
<evidence type="ECO:0000256" key="2">
    <source>
        <dbReference type="ARBA" id="ARBA00022723"/>
    </source>
</evidence>
<keyword evidence="1" id="KW-0949">S-adenosyl-L-methionine</keyword>
<dbReference type="InterPro" id="IPR007197">
    <property type="entry name" value="rSAM"/>
</dbReference>
<dbReference type="GO" id="GO:0006779">
    <property type="term" value="P:porphyrin-containing compound biosynthetic process"/>
    <property type="evidence" value="ECO:0007669"/>
    <property type="project" value="TreeGrafter"/>
</dbReference>
<dbReference type="InterPro" id="IPR023995">
    <property type="entry name" value="HemZ"/>
</dbReference>
<dbReference type="Proteomes" id="UP000824260">
    <property type="component" value="Unassembled WGS sequence"/>
</dbReference>
<dbReference type="GO" id="GO:0005737">
    <property type="term" value="C:cytoplasm"/>
    <property type="evidence" value="ECO:0007669"/>
    <property type="project" value="TreeGrafter"/>
</dbReference>
<dbReference type="EC" id="1.3.98.3" evidence="6"/>
<evidence type="ECO:0000256" key="1">
    <source>
        <dbReference type="ARBA" id="ARBA00022691"/>
    </source>
</evidence>
<dbReference type="InterPro" id="IPR034505">
    <property type="entry name" value="Coproporphyrinogen-III_oxidase"/>
</dbReference>
<name>A0A9D0ZMU9_9FIRM</name>
<protein>
    <submittedName>
        <fullName evidence="6">Coproporphyrinogen dehydrogenase HemZ</fullName>
        <ecNumber evidence="6">1.3.98.3</ecNumber>
    </submittedName>
</protein>
<sequence>MTIRIFTPETGFLQDLADVARLFFGGAPIFFNEEGEADVRVEHSVSRQNGNWCDQVSGGPVSVFRVQGRDGEDELEKKRLRKRAVKLALYETLKRLTGVRPPWGSLTGIRPSRLYYEALEEGLDPVRTLVDVFDVTEGRAKLLDDMHAMQNGLRTPPKDSFDAYIGIPFCKTRCAYCSFSAGEIGDGHLVAPYVRALKREIALSAQIVNEKGLRARAVYFGGGTPTAIPREALEELISAAREAFPGAVEWTVEAGRPDTIDMPMLQMLKRSGTTRISVNPQSFNDDTLRRIGRAHTAQETIAAYRLAREAGFDDINMDLIAALPGETLADFARTLETTVSLAPESVTVHALAIKRSSRLHEQMHVQGGGHGLTPAGEAEKMTALARETLMGGGWKPYYLYRQKYMAGNLENVGYAKPGLACLYNIGNMEETASVLAMGAGAITKWLFDRARRIERAPNVKNIEAYIDRVDEMAARKRALIFS</sequence>
<dbReference type="SFLD" id="SFLDG01065">
    <property type="entry name" value="anaerobic_coproporphyrinogen-I"/>
    <property type="match status" value="1"/>
</dbReference>
<dbReference type="AlphaFoldDB" id="A0A9D0ZMU9"/>
<evidence type="ECO:0000256" key="4">
    <source>
        <dbReference type="ARBA" id="ARBA00023014"/>
    </source>
</evidence>
<dbReference type="GO" id="GO:0051539">
    <property type="term" value="F:4 iron, 4 sulfur cluster binding"/>
    <property type="evidence" value="ECO:0007669"/>
    <property type="project" value="TreeGrafter"/>
</dbReference>
<comment type="caution">
    <text evidence="6">The sequence shown here is derived from an EMBL/GenBank/DDBJ whole genome shotgun (WGS) entry which is preliminary data.</text>
</comment>
<keyword evidence="2" id="KW-0479">Metal-binding</keyword>
<dbReference type="NCBIfam" id="TIGR03994">
    <property type="entry name" value="rSAM_HemZ"/>
    <property type="match status" value="1"/>
</dbReference>
<dbReference type="InterPro" id="IPR058240">
    <property type="entry name" value="rSAM_sf"/>
</dbReference>
<dbReference type="SMART" id="SM00729">
    <property type="entry name" value="Elp3"/>
    <property type="match status" value="1"/>
</dbReference>
<dbReference type="Pfam" id="PF04055">
    <property type="entry name" value="Radical_SAM"/>
    <property type="match status" value="1"/>
</dbReference>
<dbReference type="InterPro" id="IPR013785">
    <property type="entry name" value="Aldolase_TIM"/>
</dbReference>
<dbReference type="Gene3D" id="3.20.20.70">
    <property type="entry name" value="Aldolase class I"/>
    <property type="match status" value="1"/>
</dbReference>
<dbReference type="SUPFAM" id="SSF102114">
    <property type="entry name" value="Radical SAM enzymes"/>
    <property type="match status" value="1"/>
</dbReference>
<gene>
    <name evidence="6" type="primary">hemZ</name>
    <name evidence="6" type="ORF">IAA52_09585</name>
</gene>
<keyword evidence="3" id="KW-0408">Iron</keyword>
<feature type="domain" description="Radical SAM core" evidence="5">
    <location>
        <begin position="155"/>
        <end position="393"/>
    </location>
</feature>
<keyword evidence="4" id="KW-0411">Iron-sulfur</keyword>